<evidence type="ECO:0000256" key="1">
    <source>
        <dbReference type="SAM" id="MobiDB-lite"/>
    </source>
</evidence>
<accession>A0A2U3EMF2</accession>
<feature type="compositionally biased region" description="Polar residues" evidence="1">
    <location>
        <begin position="1"/>
        <end position="10"/>
    </location>
</feature>
<proteinExistence type="predicted"/>
<comment type="caution">
    <text evidence="2">The sequence shown here is derived from an EMBL/GenBank/DDBJ whole genome shotgun (WGS) entry which is preliminary data.</text>
</comment>
<protein>
    <submittedName>
        <fullName evidence="2">Uncharacterized protein</fullName>
    </submittedName>
</protein>
<dbReference type="AlphaFoldDB" id="A0A2U3EMF2"/>
<evidence type="ECO:0000313" key="2">
    <source>
        <dbReference type="EMBL" id="PWI75652.1"/>
    </source>
</evidence>
<gene>
    <name evidence="2" type="ORF">PCL_06310</name>
</gene>
<feature type="region of interest" description="Disordered" evidence="1">
    <location>
        <begin position="1"/>
        <end position="97"/>
    </location>
</feature>
<name>A0A2U3EMF2_PURLI</name>
<reference evidence="2 3" key="1">
    <citation type="journal article" date="2016" name="Front. Microbiol.">
        <title>Genome and transcriptome sequences reveal the specific parasitism of the nematophagous Purpureocillium lilacinum 36-1.</title>
        <authorList>
            <person name="Xie J."/>
            <person name="Li S."/>
            <person name="Mo C."/>
            <person name="Xiao X."/>
            <person name="Peng D."/>
            <person name="Wang G."/>
            <person name="Xiao Y."/>
        </authorList>
    </citation>
    <scope>NUCLEOTIDE SEQUENCE [LARGE SCALE GENOMIC DNA]</scope>
    <source>
        <strain evidence="2 3">36-1</strain>
    </source>
</reference>
<evidence type="ECO:0000313" key="3">
    <source>
        <dbReference type="Proteomes" id="UP000245956"/>
    </source>
</evidence>
<sequence length="147" mass="15700">MRTSSGNSLLLTGPRREKPRHYRSGSMLLVRGATASNQTSGTPGTAARNRTPRESGLCCSRPNRTGPPALMGENGKAPLGDGARCDEGSGPAPRPELGREIAFRRSYRRPSAAVFYATGAISLFCATLDFDSKAVLPKAGVRHWQDV</sequence>
<dbReference type="EMBL" id="LCWV01000002">
    <property type="protein sequence ID" value="PWI75652.1"/>
    <property type="molecule type" value="Genomic_DNA"/>
</dbReference>
<dbReference type="Proteomes" id="UP000245956">
    <property type="component" value="Unassembled WGS sequence"/>
</dbReference>
<feature type="compositionally biased region" description="Polar residues" evidence="1">
    <location>
        <begin position="34"/>
        <end position="43"/>
    </location>
</feature>
<organism evidence="2 3">
    <name type="scientific">Purpureocillium lilacinum</name>
    <name type="common">Paecilomyces lilacinus</name>
    <dbReference type="NCBI Taxonomy" id="33203"/>
    <lineage>
        <taxon>Eukaryota</taxon>
        <taxon>Fungi</taxon>
        <taxon>Dikarya</taxon>
        <taxon>Ascomycota</taxon>
        <taxon>Pezizomycotina</taxon>
        <taxon>Sordariomycetes</taxon>
        <taxon>Hypocreomycetidae</taxon>
        <taxon>Hypocreales</taxon>
        <taxon>Ophiocordycipitaceae</taxon>
        <taxon>Purpureocillium</taxon>
    </lineage>
</organism>